<keyword evidence="6 9" id="KW-0822">Tryptophan biosynthesis</keyword>
<name>A0A2P8D5S2_9BACT</name>
<keyword evidence="12" id="KW-1185">Reference proteome</keyword>
<keyword evidence="5 9" id="KW-0028">Amino-acid biosynthesis</keyword>
<evidence type="ECO:0000256" key="3">
    <source>
        <dbReference type="ARBA" id="ARBA00012572"/>
    </source>
</evidence>
<dbReference type="PANTHER" id="PTHR42894:SF1">
    <property type="entry name" value="N-(5'-PHOSPHORIBOSYL)ANTHRANILATE ISOMERASE"/>
    <property type="match status" value="1"/>
</dbReference>
<gene>
    <name evidence="9" type="primary">trpF</name>
    <name evidence="11" type="ORF">B0I18_103134</name>
</gene>
<dbReference type="EMBL" id="PYGD01000003">
    <property type="protein sequence ID" value="PSK92557.1"/>
    <property type="molecule type" value="Genomic_DNA"/>
</dbReference>
<comment type="pathway">
    <text evidence="2 9">Amino-acid biosynthesis; L-tryptophan biosynthesis; L-tryptophan from chorismate: step 3/5.</text>
</comment>
<comment type="caution">
    <text evidence="11">The sequence shown here is derived from an EMBL/GenBank/DDBJ whole genome shotgun (WGS) entry which is preliminary data.</text>
</comment>
<dbReference type="Gene3D" id="3.20.20.70">
    <property type="entry name" value="Aldolase class I"/>
    <property type="match status" value="1"/>
</dbReference>
<dbReference type="PANTHER" id="PTHR42894">
    <property type="entry name" value="N-(5'-PHOSPHORIBOSYL)ANTHRANILATE ISOMERASE"/>
    <property type="match status" value="1"/>
</dbReference>
<evidence type="ECO:0000256" key="2">
    <source>
        <dbReference type="ARBA" id="ARBA00004664"/>
    </source>
</evidence>
<dbReference type="Proteomes" id="UP000240572">
    <property type="component" value="Unassembled WGS sequence"/>
</dbReference>
<evidence type="ECO:0000313" key="11">
    <source>
        <dbReference type="EMBL" id="PSK92557.1"/>
    </source>
</evidence>
<evidence type="ECO:0000256" key="5">
    <source>
        <dbReference type="ARBA" id="ARBA00022605"/>
    </source>
</evidence>
<evidence type="ECO:0000256" key="9">
    <source>
        <dbReference type="HAMAP-Rule" id="MF_00135"/>
    </source>
</evidence>
<dbReference type="SUPFAM" id="SSF51366">
    <property type="entry name" value="Ribulose-phoshate binding barrel"/>
    <property type="match status" value="1"/>
</dbReference>
<evidence type="ECO:0000256" key="6">
    <source>
        <dbReference type="ARBA" id="ARBA00022822"/>
    </source>
</evidence>
<comment type="catalytic activity">
    <reaction evidence="1 9">
        <text>N-(5-phospho-beta-D-ribosyl)anthranilate = 1-(2-carboxyphenylamino)-1-deoxy-D-ribulose 5-phosphate</text>
        <dbReference type="Rhea" id="RHEA:21540"/>
        <dbReference type="ChEBI" id="CHEBI:18277"/>
        <dbReference type="ChEBI" id="CHEBI:58613"/>
        <dbReference type="EC" id="5.3.1.24"/>
    </reaction>
</comment>
<sequence length="206" mass="22498">MEVKVCGLTRPGNIEAVIGAGADYIGLIFYPASKRYVAKDAALQQFVRQLKSVRKVGVFVDAAEAEVLDAVRRYRLDIVQLHGAETPAYCRRINTGVPVWKAFAMQPGFAFEQLDAYAPFCDRFLFDTPGAGYGGTGQAFDHTLLRDHKLPLPFMLAGGIGPGDATTLKGLQLAGLQGVDLNSRFEIQPGYKDAARIKNFIYAIHS</sequence>
<comment type="similarity">
    <text evidence="9">Belongs to the TrpF family.</text>
</comment>
<dbReference type="AlphaFoldDB" id="A0A2P8D5S2"/>
<organism evidence="11 12">
    <name type="scientific">Taibaiella chishuiensis</name>
    <dbReference type="NCBI Taxonomy" id="1434707"/>
    <lineage>
        <taxon>Bacteria</taxon>
        <taxon>Pseudomonadati</taxon>
        <taxon>Bacteroidota</taxon>
        <taxon>Chitinophagia</taxon>
        <taxon>Chitinophagales</taxon>
        <taxon>Chitinophagaceae</taxon>
        <taxon>Taibaiella</taxon>
    </lineage>
</organism>
<evidence type="ECO:0000256" key="1">
    <source>
        <dbReference type="ARBA" id="ARBA00001164"/>
    </source>
</evidence>
<dbReference type="EC" id="5.3.1.24" evidence="3 9"/>
<dbReference type="HAMAP" id="MF_00135">
    <property type="entry name" value="PRAI"/>
    <property type="match status" value="1"/>
</dbReference>
<evidence type="ECO:0000256" key="8">
    <source>
        <dbReference type="ARBA" id="ARBA00023235"/>
    </source>
</evidence>
<dbReference type="GO" id="GO:0004640">
    <property type="term" value="F:phosphoribosylanthranilate isomerase activity"/>
    <property type="evidence" value="ECO:0007669"/>
    <property type="project" value="UniProtKB-UniRule"/>
</dbReference>
<evidence type="ECO:0000256" key="7">
    <source>
        <dbReference type="ARBA" id="ARBA00023141"/>
    </source>
</evidence>
<evidence type="ECO:0000313" key="12">
    <source>
        <dbReference type="Proteomes" id="UP000240572"/>
    </source>
</evidence>
<feature type="domain" description="N-(5'phosphoribosyl) anthranilate isomerase (PRAI)" evidence="10">
    <location>
        <begin position="3"/>
        <end position="201"/>
    </location>
</feature>
<dbReference type="InterPro" id="IPR001240">
    <property type="entry name" value="PRAI_dom"/>
</dbReference>
<dbReference type="InterPro" id="IPR013785">
    <property type="entry name" value="Aldolase_TIM"/>
</dbReference>
<reference evidence="11 12" key="1">
    <citation type="submission" date="2018-03" db="EMBL/GenBank/DDBJ databases">
        <title>Genomic Encyclopedia of Type Strains, Phase III (KMG-III): the genomes of soil and plant-associated and newly described type strains.</title>
        <authorList>
            <person name="Whitman W."/>
        </authorList>
    </citation>
    <scope>NUCLEOTIDE SEQUENCE [LARGE SCALE GENOMIC DNA]</scope>
    <source>
        <strain evidence="11 12">CGMCC 1.12700</strain>
    </source>
</reference>
<dbReference type="OrthoDB" id="9786954at2"/>
<keyword evidence="7 9" id="KW-0057">Aromatic amino acid biosynthesis</keyword>
<accession>A0A2P8D5S2</accession>
<keyword evidence="8 9" id="KW-0413">Isomerase</keyword>
<dbReference type="UniPathway" id="UPA00035">
    <property type="reaction ID" value="UER00042"/>
</dbReference>
<evidence type="ECO:0000256" key="4">
    <source>
        <dbReference type="ARBA" id="ARBA00022272"/>
    </source>
</evidence>
<dbReference type="InterPro" id="IPR044643">
    <property type="entry name" value="TrpF_fam"/>
</dbReference>
<dbReference type="CDD" id="cd00405">
    <property type="entry name" value="PRAI"/>
    <property type="match status" value="1"/>
</dbReference>
<proteinExistence type="inferred from homology"/>
<protein>
    <recommendedName>
        <fullName evidence="4 9">N-(5'-phosphoribosyl)anthranilate isomerase</fullName>
        <shortName evidence="9">PRAI</shortName>
        <ecNumber evidence="3 9">5.3.1.24</ecNumber>
    </recommendedName>
</protein>
<dbReference type="RefSeq" id="WP_106522744.1">
    <property type="nucleotide sequence ID" value="NZ_PYGD01000003.1"/>
</dbReference>
<dbReference type="GO" id="GO:0000162">
    <property type="term" value="P:L-tryptophan biosynthetic process"/>
    <property type="evidence" value="ECO:0007669"/>
    <property type="project" value="UniProtKB-UniRule"/>
</dbReference>
<evidence type="ECO:0000259" key="10">
    <source>
        <dbReference type="Pfam" id="PF00697"/>
    </source>
</evidence>
<dbReference type="InterPro" id="IPR011060">
    <property type="entry name" value="RibuloseP-bd_barrel"/>
</dbReference>
<dbReference type="Pfam" id="PF00697">
    <property type="entry name" value="PRAI"/>
    <property type="match status" value="1"/>
</dbReference>